<dbReference type="PANTHER" id="PTHR13789:SF309">
    <property type="entry name" value="PUTATIVE (AFU_ORTHOLOGUE AFUA_6G14510)-RELATED"/>
    <property type="match status" value="1"/>
</dbReference>
<reference evidence="6 7" key="2">
    <citation type="submission" date="2016-10" db="EMBL/GenBank/DDBJ databases">
        <authorList>
            <person name="Varghese N."/>
            <person name="Submissions S."/>
        </authorList>
    </citation>
    <scope>NUCLEOTIDE SEQUENCE [LARGE SCALE GENOMIC DNA]</scope>
    <source>
        <strain evidence="4 7">CDM_1</strain>
        <strain evidence="6">CDM_6</strain>
    </source>
</reference>
<keyword evidence="2" id="KW-0503">Monooxygenase</keyword>
<evidence type="ECO:0000313" key="6">
    <source>
        <dbReference type="Proteomes" id="UP000199320"/>
    </source>
</evidence>
<reference evidence="5" key="1">
    <citation type="submission" date="2016-10" db="EMBL/GenBank/DDBJ databases">
        <authorList>
            <person name="de Groot N.N."/>
        </authorList>
    </citation>
    <scope>NUCLEOTIDE SEQUENCE [LARGE SCALE GENOMIC DNA]</scope>
    <source>
        <strain evidence="5">CDM_6</strain>
    </source>
</reference>
<dbReference type="EMBL" id="FMZP01000100">
    <property type="protein sequence ID" value="SDE01536.1"/>
    <property type="molecule type" value="Genomic_DNA"/>
</dbReference>
<dbReference type="PRINTS" id="PR00420">
    <property type="entry name" value="RNGMNOXGNASE"/>
</dbReference>
<dbReference type="PANTHER" id="PTHR13789">
    <property type="entry name" value="MONOOXYGENASE"/>
    <property type="match status" value="1"/>
</dbReference>
<dbReference type="Proteomes" id="UP000324021">
    <property type="component" value="Unassembled WGS sequence"/>
</dbReference>
<evidence type="ECO:0000313" key="4">
    <source>
        <dbReference type="EMBL" id="SDE01536.1"/>
    </source>
</evidence>
<accession>A0A1G6ZJ10</accession>
<gene>
    <name evidence="5" type="ORF">SAMN04488694_11728</name>
    <name evidence="4" type="ORF">SAMN05192552_11001</name>
</gene>
<feature type="domain" description="FAD-binding" evidence="3">
    <location>
        <begin position="8"/>
        <end position="345"/>
    </location>
</feature>
<evidence type="ECO:0000256" key="1">
    <source>
        <dbReference type="ARBA" id="ARBA00023002"/>
    </source>
</evidence>
<protein>
    <submittedName>
        <fullName evidence="4">2-polyprenyl-6-methoxyphenol hydroxylase</fullName>
    </submittedName>
</protein>
<evidence type="ECO:0000313" key="7">
    <source>
        <dbReference type="Proteomes" id="UP000324021"/>
    </source>
</evidence>
<evidence type="ECO:0000259" key="3">
    <source>
        <dbReference type="Pfam" id="PF01494"/>
    </source>
</evidence>
<dbReference type="InterPro" id="IPR050493">
    <property type="entry name" value="FAD-dep_Monooxygenase_BioMet"/>
</dbReference>
<organism evidence="4 7">
    <name type="scientific">Natrinema hispanicum</name>
    <dbReference type="NCBI Taxonomy" id="392421"/>
    <lineage>
        <taxon>Archaea</taxon>
        <taxon>Methanobacteriati</taxon>
        <taxon>Methanobacteriota</taxon>
        <taxon>Stenosarchaea group</taxon>
        <taxon>Halobacteria</taxon>
        <taxon>Halobacteriales</taxon>
        <taxon>Natrialbaceae</taxon>
        <taxon>Natrinema</taxon>
    </lineage>
</organism>
<keyword evidence="1" id="KW-0560">Oxidoreductase</keyword>
<dbReference type="STRING" id="392421.SAMN04488694_11728"/>
<proteinExistence type="predicted"/>
<dbReference type="InterPro" id="IPR002938">
    <property type="entry name" value="FAD-bd"/>
</dbReference>
<dbReference type="AlphaFoldDB" id="A0A1G6ZJ10"/>
<dbReference type="InterPro" id="IPR036188">
    <property type="entry name" value="FAD/NAD-bd_sf"/>
</dbReference>
<dbReference type="Proteomes" id="UP000199320">
    <property type="component" value="Unassembled WGS sequence"/>
</dbReference>
<evidence type="ECO:0000313" key="5">
    <source>
        <dbReference type="EMBL" id="SET92428.1"/>
    </source>
</evidence>
<evidence type="ECO:0000256" key="2">
    <source>
        <dbReference type="ARBA" id="ARBA00023033"/>
    </source>
</evidence>
<dbReference type="Gene3D" id="3.50.50.60">
    <property type="entry name" value="FAD/NAD(P)-binding domain"/>
    <property type="match status" value="1"/>
</dbReference>
<dbReference type="SUPFAM" id="SSF51905">
    <property type="entry name" value="FAD/NAD(P)-binding domain"/>
    <property type="match status" value="1"/>
</dbReference>
<dbReference type="Pfam" id="PF01494">
    <property type="entry name" value="FAD_binding_3"/>
    <property type="match status" value="1"/>
</dbReference>
<keyword evidence="6" id="KW-1185">Reference proteome</keyword>
<dbReference type="GO" id="GO:0071949">
    <property type="term" value="F:FAD binding"/>
    <property type="evidence" value="ECO:0007669"/>
    <property type="project" value="InterPro"/>
</dbReference>
<dbReference type="OrthoDB" id="213386at2157"/>
<dbReference type="GO" id="GO:0004497">
    <property type="term" value="F:monooxygenase activity"/>
    <property type="evidence" value="ECO:0007669"/>
    <property type="project" value="UniProtKB-KW"/>
</dbReference>
<sequence>MQHLGETTEIAIIGGGICGLTTALALEQRGLSPTVYEAASEYQPVGAGILLQTNALLVFDRLGIADQIQSTGVPLDSGRILSTSGRTLRRLDLDGVERAHFDYGYVAIHRGDLQRLLLDELDSRVKTDKACAEIEDTDPPTARFEDGTRIHPDLLVGADGIKSTVRDVIAPEIELQTLDATVYRATATCALPEHHRTRGVEVWGEGTYTGGAPIGSDRFYWFATTPSPSPFETATTGRQTITERLREYYSSFPEPVPTIINSFAPDEDIITTGLMAVPPLDQWSRGSVVLAGDAAHGMLPFAGQGAAQTIEDALSLAAALSRYSDHTTALETYERERKHRAERIRSESHWLGKLATIQSNLGCRVRNHAVNLLPNSIFRRFRYRRTTGTSLPVTREGTDLR</sequence>
<dbReference type="EMBL" id="FOIC01000017">
    <property type="protein sequence ID" value="SET92428.1"/>
    <property type="molecule type" value="Genomic_DNA"/>
</dbReference>
<name>A0A1G6ZJ10_9EURY</name>
<dbReference type="RefSeq" id="WP_092934255.1">
    <property type="nucleotide sequence ID" value="NZ_FMZP01000100.1"/>
</dbReference>